<dbReference type="AlphaFoldDB" id="A0A937AE27"/>
<dbReference type="EMBL" id="JAERQG010000006">
    <property type="protein sequence ID" value="MBL0767100.1"/>
    <property type="molecule type" value="Genomic_DNA"/>
</dbReference>
<evidence type="ECO:0000256" key="1">
    <source>
        <dbReference type="SAM" id="Phobius"/>
    </source>
</evidence>
<keyword evidence="1" id="KW-0812">Transmembrane</keyword>
<keyword evidence="1" id="KW-1133">Transmembrane helix</keyword>
<sequence>MLRKTRNILKSRGYRIFENPYQLNIVAYRSKHVRSNRFDDEIHVFYKNEREQWVYHVFPATTDPGQYWLDNPMHPQGTAFLKKGQYMDAYAIGLHRGIYEAVVQMEPVTVIRDYDRKGIFNWFESGSPDTGKFGINIHRARQSGSTNVIDNFSAGCLVFADASDYDFFMRLAKIHRSMHGNRFTLTLIDFRDERRRTLSIAAWTSLIATSVAVVADSFINRKSYATI</sequence>
<feature type="transmembrane region" description="Helical" evidence="1">
    <location>
        <begin position="200"/>
        <end position="219"/>
    </location>
</feature>
<comment type="caution">
    <text evidence="2">The sequence shown here is derived from an EMBL/GenBank/DDBJ whole genome shotgun (WGS) entry which is preliminary data.</text>
</comment>
<proteinExistence type="predicted"/>
<keyword evidence="3" id="KW-1185">Reference proteome</keyword>
<evidence type="ECO:0000313" key="2">
    <source>
        <dbReference type="EMBL" id="MBL0767100.1"/>
    </source>
</evidence>
<gene>
    <name evidence="2" type="ORF">JKP34_17675</name>
</gene>
<name>A0A937AE27_9BACT</name>
<evidence type="ECO:0000313" key="3">
    <source>
        <dbReference type="Proteomes" id="UP000642920"/>
    </source>
</evidence>
<dbReference type="Proteomes" id="UP000642920">
    <property type="component" value="Unassembled WGS sequence"/>
</dbReference>
<protein>
    <submittedName>
        <fullName evidence="2">Uncharacterized protein</fullName>
    </submittedName>
</protein>
<organism evidence="2 3">
    <name type="scientific">Marivirga atlantica</name>
    <dbReference type="NCBI Taxonomy" id="1548457"/>
    <lineage>
        <taxon>Bacteria</taxon>
        <taxon>Pseudomonadati</taxon>
        <taxon>Bacteroidota</taxon>
        <taxon>Cytophagia</taxon>
        <taxon>Cytophagales</taxon>
        <taxon>Marivirgaceae</taxon>
        <taxon>Marivirga</taxon>
    </lineage>
</organism>
<accession>A0A937AE27</accession>
<reference evidence="2" key="1">
    <citation type="submission" date="2021-01" db="EMBL/GenBank/DDBJ databases">
        <title>Marivirga sp. nov., isolated from intertidal surface sediments.</title>
        <authorList>
            <person name="Zhang M."/>
        </authorList>
    </citation>
    <scope>NUCLEOTIDE SEQUENCE</scope>
    <source>
        <strain evidence="2">SM1354</strain>
    </source>
</reference>
<keyword evidence="1" id="KW-0472">Membrane</keyword>